<dbReference type="KEGG" id="mdr:MDOR_33210"/>
<dbReference type="EMBL" id="LQOS01000013">
    <property type="protein sequence ID" value="ORV44375.1"/>
    <property type="molecule type" value="Genomic_DNA"/>
</dbReference>
<accession>A0A1X1TIG6</accession>
<dbReference type="Proteomes" id="UP000193564">
    <property type="component" value="Unassembled WGS sequence"/>
</dbReference>
<reference evidence="1" key="3">
    <citation type="submission" date="2020-02" db="EMBL/GenBank/DDBJ databases">
        <authorList>
            <person name="Matsumoto Y."/>
            <person name="Motooka D."/>
            <person name="Nakamura S."/>
        </authorList>
    </citation>
    <scope>NUCLEOTIDE SEQUENCE</scope>
    <source>
        <strain evidence="1">JCM 12405</strain>
    </source>
</reference>
<dbReference type="AlphaFoldDB" id="A0A1X1TIG6"/>
<proteinExistence type="predicted"/>
<keyword evidence="3" id="KW-1185">Reference proteome</keyword>
<dbReference type="Proteomes" id="UP000467201">
    <property type="component" value="Chromosome"/>
</dbReference>
<evidence type="ECO:0000313" key="4">
    <source>
        <dbReference type="Proteomes" id="UP000467201"/>
    </source>
</evidence>
<evidence type="ECO:0000313" key="2">
    <source>
        <dbReference type="EMBL" id="ORV44375.1"/>
    </source>
</evidence>
<dbReference type="RefSeq" id="WP_085188322.1">
    <property type="nucleotide sequence ID" value="NZ_AP022605.1"/>
</dbReference>
<evidence type="ECO:0000313" key="1">
    <source>
        <dbReference type="EMBL" id="BBZ09152.1"/>
    </source>
</evidence>
<sequence>MSPTRRSVPGSRSASLTQLPILFLHSLPWETLSPVNDALRVDRHAAPDLVLATRHPGYEHIHDSRHHPITAVFPVPPAVRPLLQAVRCFAAESDNTTGRRVRLDEFHL</sequence>
<gene>
    <name evidence="2" type="ORF">AWC01_03630</name>
    <name evidence="1" type="ORF">MDOR_33210</name>
</gene>
<name>A0A1X1TIG6_9MYCO</name>
<reference evidence="2 3" key="1">
    <citation type="submission" date="2016-01" db="EMBL/GenBank/DDBJ databases">
        <title>The new phylogeny of the genus Mycobacterium.</title>
        <authorList>
            <person name="Tarcisio F."/>
            <person name="Conor M."/>
            <person name="Antonella G."/>
            <person name="Elisabetta G."/>
            <person name="Giulia F.S."/>
            <person name="Sara T."/>
            <person name="Anna F."/>
            <person name="Clotilde B."/>
            <person name="Roberto B."/>
            <person name="Veronica D.S."/>
            <person name="Fabio R."/>
            <person name="Monica P."/>
            <person name="Olivier J."/>
            <person name="Enrico T."/>
            <person name="Nicola S."/>
        </authorList>
    </citation>
    <scope>NUCLEOTIDE SEQUENCE [LARGE SCALE GENOMIC DNA]</scope>
    <source>
        <strain evidence="2 3">DSM 44339</strain>
    </source>
</reference>
<evidence type="ECO:0000313" key="3">
    <source>
        <dbReference type="Proteomes" id="UP000193564"/>
    </source>
</evidence>
<dbReference type="OrthoDB" id="4504263at2"/>
<organism evidence="2 3">
    <name type="scientific">Mycolicibacterium doricum</name>
    <dbReference type="NCBI Taxonomy" id="126673"/>
    <lineage>
        <taxon>Bacteria</taxon>
        <taxon>Bacillati</taxon>
        <taxon>Actinomycetota</taxon>
        <taxon>Actinomycetes</taxon>
        <taxon>Mycobacteriales</taxon>
        <taxon>Mycobacteriaceae</taxon>
        <taxon>Mycolicibacterium</taxon>
    </lineage>
</organism>
<dbReference type="STRING" id="126673.AWC01_03630"/>
<protein>
    <submittedName>
        <fullName evidence="2">Uncharacterized protein</fullName>
    </submittedName>
</protein>
<dbReference type="EMBL" id="AP022605">
    <property type="protein sequence ID" value="BBZ09152.1"/>
    <property type="molecule type" value="Genomic_DNA"/>
</dbReference>
<reference evidence="1 4" key="2">
    <citation type="journal article" date="2019" name="Emerg. Microbes Infect.">
        <title>Comprehensive subspecies identification of 175 nontuberculous mycobacteria species based on 7547 genomic profiles.</title>
        <authorList>
            <person name="Matsumoto Y."/>
            <person name="Kinjo T."/>
            <person name="Motooka D."/>
            <person name="Nabeya D."/>
            <person name="Jung N."/>
            <person name="Uechi K."/>
            <person name="Horii T."/>
            <person name="Iida T."/>
            <person name="Fujita J."/>
            <person name="Nakamura S."/>
        </authorList>
    </citation>
    <scope>NUCLEOTIDE SEQUENCE [LARGE SCALE GENOMIC DNA]</scope>
    <source>
        <strain evidence="1 4">JCM 12405</strain>
    </source>
</reference>